<accession>A0A9X2ZLM5</accession>
<keyword evidence="1" id="KW-1133">Transmembrane helix</keyword>
<evidence type="ECO:0000313" key="2">
    <source>
        <dbReference type="EMBL" id="MCV9933781.1"/>
    </source>
</evidence>
<feature type="transmembrane region" description="Helical" evidence="1">
    <location>
        <begin position="15"/>
        <end position="34"/>
    </location>
</feature>
<name>A0A9X2ZLM5_9FLAO</name>
<keyword evidence="1" id="KW-0472">Membrane</keyword>
<keyword evidence="1" id="KW-0812">Transmembrane</keyword>
<dbReference type="NCBIfam" id="NF041635">
    <property type="entry name" value="STM3941_fam"/>
    <property type="match status" value="1"/>
</dbReference>
<reference evidence="2" key="1">
    <citation type="submission" date="2022-10" db="EMBL/GenBank/DDBJ databases">
        <title>Two novel species of Flavobacterium.</title>
        <authorList>
            <person name="Liu Q."/>
            <person name="Xin Y.-H."/>
        </authorList>
    </citation>
    <scope>NUCLEOTIDE SEQUENCE</scope>
    <source>
        <strain evidence="2">LS1R47</strain>
    </source>
</reference>
<keyword evidence="3" id="KW-1185">Reference proteome</keyword>
<protein>
    <submittedName>
        <fullName evidence="2">Uncharacterized protein</fullName>
    </submittedName>
</protein>
<feature type="transmembrane region" description="Helical" evidence="1">
    <location>
        <begin position="46"/>
        <end position="66"/>
    </location>
</feature>
<comment type="caution">
    <text evidence="2">The sequence shown here is derived from an EMBL/GenBank/DDBJ whole genome shotgun (WGS) entry which is preliminary data.</text>
</comment>
<dbReference type="EMBL" id="JAOZEV010000014">
    <property type="protein sequence ID" value="MCV9933781.1"/>
    <property type="molecule type" value="Genomic_DNA"/>
</dbReference>
<gene>
    <name evidence="2" type="ORF">OIU80_15975</name>
</gene>
<proteinExistence type="predicted"/>
<evidence type="ECO:0000256" key="1">
    <source>
        <dbReference type="SAM" id="Phobius"/>
    </source>
</evidence>
<dbReference type="InterPro" id="IPR048136">
    <property type="entry name" value="STM3941-like"/>
</dbReference>
<dbReference type="Proteomes" id="UP001151133">
    <property type="component" value="Unassembled WGS sequence"/>
</dbReference>
<organism evidence="2 3">
    <name type="scientific">Flavobacterium frigoritolerans</name>
    <dbReference type="NCBI Taxonomy" id="2987686"/>
    <lineage>
        <taxon>Bacteria</taxon>
        <taxon>Pseudomonadati</taxon>
        <taxon>Bacteroidota</taxon>
        <taxon>Flavobacteriia</taxon>
        <taxon>Flavobacteriales</taxon>
        <taxon>Flavobacteriaceae</taxon>
        <taxon>Flavobacterium</taxon>
    </lineage>
</organism>
<evidence type="ECO:0000313" key="3">
    <source>
        <dbReference type="Proteomes" id="UP001151133"/>
    </source>
</evidence>
<sequence>MQRLPYHIYLNKKTIIIRFILFLSLLLIAVWMLWHNTKQFYDGQSFHPEVLFLSPFMIIGMLFYTIREVRLFDNNEIQITLNHKGIIFYGKYFIEIGVVNWEDITRCVETKEQYDTILNIIVHQPDIYINKIQNKKYRKKVETYCNENGNVLLWINARLLNCDLTELKRNIFQMID</sequence>
<dbReference type="RefSeq" id="WP_264287985.1">
    <property type="nucleotide sequence ID" value="NZ_JAOZEV010000014.1"/>
</dbReference>
<dbReference type="AlphaFoldDB" id="A0A9X2ZLM5"/>